<protein>
    <recommendedName>
        <fullName evidence="4">PsbP C-terminal domain-containing protein</fullName>
    </recommendedName>
</protein>
<feature type="region of interest" description="Disordered" evidence="1">
    <location>
        <begin position="1"/>
        <end position="48"/>
    </location>
</feature>
<evidence type="ECO:0000256" key="1">
    <source>
        <dbReference type="SAM" id="MobiDB-lite"/>
    </source>
</evidence>
<dbReference type="EMBL" id="PCWW01000053">
    <property type="protein sequence ID" value="PIR13168.1"/>
    <property type="molecule type" value="Genomic_DNA"/>
</dbReference>
<evidence type="ECO:0008006" key="4">
    <source>
        <dbReference type="Google" id="ProtNLM"/>
    </source>
</evidence>
<comment type="caution">
    <text evidence="2">The sequence shown here is derived from an EMBL/GenBank/DDBJ whole genome shotgun (WGS) entry which is preliminary data.</text>
</comment>
<gene>
    <name evidence="2" type="ORF">COV49_03100</name>
</gene>
<dbReference type="AlphaFoldDB" id="A0A2M6K8P7"/>
<evidence type="ECO:0000313" key="2">
    <source>
        <dbReference type="EMBL" id="PIR13168.1"/>
    </source>
</evidence>
<reference evidence="2 3" key="1">
    <citation type="submission" date="2017-09" db="EMBL/GenBank/DDBJ databases">
        <title>Depth-based differentiation of microbial function through sediment-hosted aquifers and enrichment of novel symbionts in the deep terrestrial subsurface.</title>
        <authorList>
            <person name="Probst A.J."/>
            <person name="Ladd B."/>
            <person name="Jarett J.K."/>
            <person name="Geller-Mcgrath D.E."/>
            <person name="Sieber C.M."/>
            <person name="Emerson J.B."/>
            <person name="Anantharaman K."/>
            <person name="Thomas B.C."/>
            <person name="Malmstrom R."/>
            <person name="Stieglmeier M."/>
            <person name="Klingl A."/>
            <person name="Woyke T."/>
            <person name="Ryan C.M."/>
            <person name="Banfield J.F."/>
        </authorList>
    </citation>
    <scope>NUCLEOTIDE SEQUENCE [LARGE SCALE GENOMIC DNA]</scope>
    <source>
        <strain evidence="2">CG11_big_fil_rev_8_21_14_0_20_39_10</strain>
    </source>
</reference>
<feature type="compositionally biased region" description="Basic and acidic residues" evidence="1">
    <location>
        <begin position="1"/>
        <end position="12"/>
    </location>
</feature>
<dbReference type="Proteomes" id="UP000230869">
    <property type="component" value="Unassembled WGS sequence"/>
</dbReference>
<name>A0A2M6K8P7_9BACT</name>
<organism evidence="2 3">
    <name type="scientific">Candidatus Falkowbacteria bacterium CG11_big_fil_rev_8_21_14_0_20_39_10</name>
    <dbReference type="NCBI Taxonomy" id="1974570"/>
    <lineage>
        <taxon>Bacteria</taxon>
        <taxon>Candidatus Falkowiibacteriota</taxon>
    </lineage>
</organism>
<proteinExistence type="predicted"/>
<evidence type="ECO:0000313" key="3">
    <source>
        <dbReference type="Proteomes" id="UP000230869"/>
    </source>
</evidence>
<sequence length="183" mass="19990">MNEIPVVKDEPSPAKIVQPKIEEPQPEADPPLAEEPEPAPPAVSQTDNGYYENTTYKYAITVPASWPLKIRKESDISLGRVPPKDGQGAVSIEVSQEDAASEIEQIKAEVAKYGGLVTLTETPISLAGVAGTKLVLNNSLAKRVDVYILLEKGGFYYFIKYSQESAEFTQQAEAAVKTFKFTK</sequence>
<accession>A0A2M6K8P7</accession>